<dbReference type="Gene3D" id="3.30.2410.10">
    <property type="entry name" value="Hect, E3 ligase catalytic domain"/>
    <property type="match status" value="1"/>
</dbReference>
<dbReference type="InterPro" id="IPR035983">
    <property type="entry name" value="Hect_E3_ubiquitin_ligase"/>
</dbReference>
<evidence type="ECO:0000256" key="4">
    <source>
        <dbReference type="ARBA" id="ARBA00022679"/>
    </source>
</evidence>
<proteinExistence type="predicted"/>
<evidence type="ECO:0000313" key="8">
    <source>
        <dbReference type="EMBL" id="KAG6394135.1"/>
    </source>
</evidence>
<comment type="caution">
    <text evidence="8">The sequence shown here is derived from an EMBL/GenBank/DDBJ whole genome shotgun (WGS) entry which is preliminary data.</text>
</comment>
<dbReference type="SUPFAM" id="SSF56204">
    <property type="entry name" value="Hect, E3 ligase catalytic domain"/>
    <property type="match status" value="1"/>
</dbReference>
<gene>
    <name evidence="8" type="ORF">SASPL_144714</name>
</gene>
<evidence type="ECO:0000259" key="7">
    <source>
        <dbReference type="PROSITE" id="PS50237"/>
    </source>
</evidence>
<dbReference type="EC" id="2.3.2.26" evidence="3"/>
<dbReference type="InterPro" id="IPR050409">
    <property type="entry name" value="E3_ubiq-protein_ligase"/>
</dbReference>
<dbReference type="Proteomes" id="UP000298416">
    <property type="component" value="Unassembled WGS sequence"/>
</dbReference>
<keyword evidence="4" id="KW-0808">Transferase</keyword>
<dbReference type="Pfam" id="PF00632">
    <property type="entry name" value="HECT"/>
    <property type="match status" value="2"/>
</dbReference>
<dbReference type="GO" id="GO:0000209">
    <property type="term" value="P:protein polyubiquitination"/>
    <property type="evidence" value="ECO:0007669"/>
    <property type="project" value="TreeGrafter"/>
</dbReference>
<dbReference type="SMART" id="SM00119">
    <property type="entry name" value="HECTc"/>
    <property type="match status" value="1"/>
</dbReference>
<evidence type="ECO:0000256" key="5">
    <source>
        <dbReference type="ARBA" id="ARBA00022786"/>
    </source>
</evidence>
<comment type="pathway">
    <text evidence="2">Protein modification; protein ubiquitination.</text>
</comment>
<reference evidence="8" key="1">
    <citation type="submission" date="2018-01" db="EMBL/GenBank/DDBJ databases">
        <authorList>
            <person name="Mao J.F."/>
        </authorList>
    </citation>
    <scope>NUCLEOTIDE SEQUENCE</scope>
    <source>
        <strain evidence="8">Huo1</strain>
        <tissue evidence="8">Leaf</tissue>
    </source>
</reference>
<dbReference type="GO" id="GO:0061630">
    <property type="term" value="F:ubiquitin protein ligase activity"/>
    <property type="evidence" value="ECO:0007669"/>
    <property type="project" value="UniProtKB-EC"/>
</dbReference>
<sequence>MLEEFLSVIPRMDIEQACGHLKMFSASSAPKALVMLYMSPFRSNRSAADEAVRYFLTSIKSILPMDRHHECVPIILEFSHALALSVESFVDISDFSSFVAPLMEEIKGCDPIVVPLTEDLRGVPHVYRDELRMLYGIFHDFLSILESCLGKLEDRINSDLEQDKDALCIEFSYYLEFMKELNSISKIYSGCEDLFWEAMKKRKGAFCELVVKCAKRGEDHKSFESIKHAEIKSLCAGLFIKFKNEEAITGVVFIASKVDPMHLEYFHFTGKVIALALMHNIQVGVVFDRLFFMQLAGHRIALEDIRDADPLLYNSCKKILEMDSNAIDQDALGLTFVHEVEEFGTRKTVDLCIDGKSRAFCQRLCRHYGLLPSPKILLKCLELEDLDWMLRGSESAISVDDWKAHTKYELFKETDDQILWFWKIVGDMTEEQKKDSTLLLDLDEILTSCASLRTLPVMSGMQGNTIGKSMYETKEAVYGIQKSCRCKAEKLNL</sequence>
<keyword evidence="9" id="KW-1185">Reference proteome</keyword>
<evidence type="ECO:0000256" key="6">
    <source>
        <dbReference type="PROSITE-ProRule" id="PRU00104"/>
    </source>
</evidence>
<dbReference type="EMBL" id="PNBA02000017">
    <property type="protein sequence ID" value="KAG6394135.1"/>
    <property type="molecule type" value="Genomic_DNA"/>
</dbReference>
<protein>
    <recommendedName>
        <fullName evidence="3">HECT-type E3 ubiquitin transferase</fullName>
        <ecNumber evidence="3">2.3.2.26</ecNumber>
    </recommendedName>
</protein>
<dbReference type="GO" id="GO:0006511">
    <property type="term" value="P:ubiquitin-dependent protein catabolic process"/>
    <property type="evidence" value="ECO:0007669"/>
    <property type="project" value="TreeGrafter"/>
</dbReference>
<evidence type="ECO:0000256" key="3">
    <source>
        <dbReference type="ARBA" id="ARBA00012485"/>
    </source>
</evidence>
<evidence type="ECO:0000256" key="1">
    <source>
        <dbReference type="ARBA" id="ARBA00000885"/>
    </source>
</evidence>
<dbReference type="InterPro" id="IPR000569">
    <property type="entry name" value="HECT_dom"/>
</dbReference>
<evidence type="ECO:0000313" key="9">
    <source>
        <dbReference type="Proteomes" id="UP000298416"/>
    </source>
</evidence>
<dbReference type="PANTHER" id="PTHR11254:SF424">
    <property type="entry name" value="E3 UBIQUITIN-PROTEIN LIGASE UPL5"/>
    <property type="match status" value="1"/>
</dbReference>
<dbReference type="GO" id="GO:0005737">
    <property type="term" value="C:cytoplasm"/>
    <property type="evidence" value="ECO:0007669"/>
    <property type="project" value="TreeGrafter"/>
</dbReference>
<dbReference type="AlphaFoldDB" id="A0A8X8WG91"/>
<name>A0A8X8WG91_SALSN</name>
<dbReference type="PROSITE" id="PS50237">
    <property type="entry name" value="HECT"/>
    <property type="match status" value="1"/>
</dbReference>
<dbReference type="Gene3D" id="3.30.2160.10">
    <property type="entry name" value="Hect, E3 ligase catalytic domain"/>
    <property type="match status" value="1"/>
</dbReference>
<evidence type="ECO:0000256" key="2">
    <source>
        <dbReference type="ARBA" id="ARBA00004906"/>
    </source>
</evidence>
<accession>A0A8X8WG91</accession>
<comment type="caution">
    <text evidence="6">Lacks conserved residue(s) required for the propagation of feature annotation.</text>
</comment>
<feature type="domain" description="HECT" evidence="7">
    <location>
        <begin position="237"/>
        <end position="434"/>
    </location>
</feature>
<keyword evidence="5 6" id="KW-0833">Ubl conjugation pathway</keyword>
<dbReference type="PANTHER" id="PTHR11254">
    <property type="entry name" value="HECT DOMAIN UBIQUITIN-PROTEIN LIGASE"/>
    <property type="match status" value="1"/>
</dbReference>
<reference evidence="8" key="2">
    <citation type="submission" date="2020-08" db="EMBL/GenBank/DDBJ databases">
        <title>Plant Genome Project.</title>
        <authorList>
            <person name="Zhang R.-G."/>
        </authorList>
    </citation>
    <scope>NUCLEOTIDE SEQUENCE</scope>
    <source>
        <strain evidence="8">Huo1</strain>
        <tissue evidence="8">Leaf</tissue>
    </source>
</reference>
<comment type="catalytic activity">
    <reaction evidence="1">
        <text>S-ubiquitinyl-[E2 ubiquitin-conjugating enzyme]-L-cysteine + [acceptor protein]-L-lysine = [E2 ubiquitin-conjugating enzyme]-L-cysteine + N(6)-ubiquitinyl-[acceptor protein]-L-lysine.</text>
        <dbReference type="EC" id="2.3.2.26"/>
    </reaction>
</comment>
<organism evidence="8">
    <name type="scientific">Salvia splendens</name>
    <name type="common">Scarlet sage</name>
    <dbReference type="NCBI Taxonomy" id="180675"/>
    <lineage>
        <taxon>Eukaryota</taxon>
        <taxon>Viridiplantae</taxon>
        <taxon>Streptophyta</taxon>
        <taxon>Embryophyta</taxon>
        <taxon>Tracheophyta</taxon>
        <taxon>Spermatophyta</taxon>
        <taxon>Magnoliopsida</taxon>
        <taxon>eudicotyledons</taxon>
        <taxon>Gunneridae</taxon>
        <taxon>Pentapetalae</taxon>
        <taxon>asterids</taxon>
        <taxon>lamiids</taxon>
        <taxon>Lamiales</taxon>
        <taxon>Lamiaceae</taxon>
        <taxon>Nepetoideae</taxon>
        <taxon>Mentheae</taxon>
        <taxon>Salviinae</taxon>
        <taxon>Salvia</taxon>
        <taxon>Salvia subgen. Calosphace</taxon>
        <taxon>core Calosphace</taxon>
    </lineage>
</organism>
<dbReference type="Gene3D" id="3.90.1750.10">
    <property type="entry name" value="Hect, E3 ligase catalytic domains"/>
    <property type="match status" value="1"/>
</dbReference>